<evidence type="ECO:0000256" key="3">
    <source>
        <dbReference type="PROSITE-ProRule" id="PRU00023"/>
    </source>
</evidence>
<organism evidence="5 6">
    <name type="scientific">Azospira oryzae</name>
    <dbReference type="NCBI Taxonomy" id="146939"/>
    <lineage>
        <taxon>Bacteria</taxon>
        <taxon>Pseudomonadati</taxon>
        <taxon>Pseudomonadota</taxon>
        <taxon>Betaproteobacteria</taxon>
        <taxon>Rhodocyclales</taxon>
        <taxon>Rhodocyclaceae</taxon>
        <taxon>Azospira</taxon>
    </lineage>
</organism>
<keyword evidence="2 3" id="KW-0040">ANK repeat</keyword>
<accession>A0ABY0IUY0</accession>
<dbReference type="EMBL" id="SHKM01000001">
    <property type="protein sequence ID" value="RZT90406.1"/>
    <property type="molecule type" value="Genomic_DNA"/>
</dbReference>
<reference evidence="5 6" key="1">
    <citation type="submission" date="2019-02" db="EMBL/GenBank/DDBJ databases">
        <title>Genomic Encyclopedia of Type Strains, Phase IV (KMG-IV): sequencing the most valuable type-strain genomes for metagenomic binning, comparative biology and taxonomic classification.</title>
        <authorList>
            <person name="Goeker M."/>
        </authorList>
    </citation>
    <scope>NUCLEOTIDE SEQUENCE [LARGE SCALE GENOMIC DNA]</scope>
    <source>
        <strain evidence="5 6">DSM 21223</strain>
    </source>
</reference>
<dbReference type="Gene3D" id="1.25.40.20">
    <property type="entry name" value="Ankyrin repeat-containing domain"/>
    <property type="match status" value="2"/>
</dbReference>
<evidence type="ECO:0000256" key="2">
    <source>
        <dbReference type="ARBA" id="ARBA00023043"/>
    </source>
</evidence>
<feature type="signal peptide" evidence="4">
    <location>
        <begin position="1"/>
        <end position="31"/>
    </location>
</feature>
<dbReference type="Pfam" id="PF12796">
    <property type="entry name" value="Ank_2"/>
    <property type="match status" value="1"/>
</dbReference>
<protein>
    <submittedName>
        <fullName evidence="5">Ankyrin repeat protein</fullName>
    </submittedName>
</protein>
<dbReference type="InterPro" id="IPR002110">
    <property type="entry name" value="Ankyrin_rpt"/>
</dbReference>
<keyword evidence="1" id="KW-0677">Repeat</keyword>
<dbReference type="PROSITE" id="PS50297">
    <property type="entry name" value="ANK_REP_REGION"/>
    <property type="match status" value="2"/>
</dbReference>
<dbReference type="SMART" id="SM00248">
    <property type="entry name" value="ANK"/>
    <property type="match status" value="2"/>
</dbReference>
<keyword evidence="6" id="KW-1185">Reference proteome</keyword>
<dbReference type="SUPFAM" id="SSF48403">
    <property type="entry name" value="Ankyrin repeat"/>
    <property type="match status" value="1"/>
</dbReference>
<dbReference type="RefSeq" id="WP_014238219.1">
    <property type="nucleotide sequence ID" value="NZ_SHKM01000001.1"/>
</dbReference>
<feature type="repeat" description="ANK" evidence="3">
    <location>
        <begin position="69"/>
        <end position="101"/>
    </location>
</feature>
<feature type="repeat" description="ANK" evidence="3">
    <location>
        <begin position="102"/>
        <end position="134"/>
    </location>
</feature>
<dbReference type="Proteomes" id="UP000292136">
    <property type="component" value="Unassembled WGS sequence"/>
</dbReference>
<evidence type="ECO:0000256" key="1">
    <source>
        <dbReference type="ARBA" id="ARBA00022737"/>
    </source>
</evidence>
<proteinExistence type="predicted"/>
<dbReference type="PRINTS" id="PR01415">
    <property type="entry name" value="ANKYRIN"/>
</dbReference>
<keyword evidence="4" id="KW-0732">Signal</keyword>
<comment type="caution">
    <text evidence="5">The sequence shown here is derived from an EMBL/GenBank/DDBJ whole genome shotgun (WGS) entry which is preliminary data.</text>
</comment>
<evidence type="ECO:0000313" key="5">
    <source>
        <dbReference type="EMBL" id="RZT90406.1"/>
    </source>
</evidence>
<evidence type="ECO:0000256" key="4">
    <source>
        <dbReference type="SAM" id="SignalP"/>
    </source>
</evidence>
<evidence type="ECO:0000313" key="6">
    <source>
        <dbReference type="Proteomes" id="UP000292136"/>
    </source>
</evidence>
<dbReference type="InterPro" id="IPR036770">
    <property type="entry name" value="Ankyrin_rpt-contain_sf"/>
</dbReference>
<name>A0ABY0IUY0_9RHOO</name>
<feature type="chain" id="PRO_5045305563" evidence="4">
    <location>
        <begin position="32"/>
        <end position="170"/>
    </location>
</feature>
<dbReference type="PANTHER" id="PTHR24171">
    <property type="entry name" value="ANKYRIN REPEAT DOMAIN-CONTAINING PROTEIN 39-RELATED"/>
    <property type="match status" value="1"/>
</dbReference>
<dbReference type="PANTHER" id="PTHR24171:SF10">
    <property type="entry name" value="ANKYRIN REPEAT DOMAIN-CONTAINING PROTEIN 29-LIKE"/>
    <property type="match status" value="1"/>
</dbReference>
<gene>
    <name evidence="5" type="ORF">EV678_1220</name>
</gene>
<sequence>MPYALRSLIGLCIGVVFSLFLSVFLAPHAHAQSLSPDQPVHDVARLGTAAEMQALLKRQPGLKDARTDMGSTPLHLAATNPDSGVVKALLAAGADVNARDGEGATPLHLAAYADKSANATLLLQAGADVNAVTSNGRTVTSMGRKTMANEAVGIISLWMLKGCKPGKAGC</sequence>
<dbReference type="PROSITE" id="PS50088">
    <property type="entry name" value="ANK_REPEAT"/>
    <property type="match status" value="2"/>
</dbReference>